<keyword evidence="6 7" id="KW-0472">Membrane</keyword>
<feature type="transmembrane region" description="Helical" evidence="7">
    <location>
        <begin position="244"/>
        <end position="263"/>
    </location>
</feature>
<dbReference type="Pfam" id="PF04142">
    <property type="entry name" value="Nuc_sug_transp"/>
    <property type="match status" value="1"/>
</dbReference>
<dbReference type="GO" id="GO:0015165">
    <property type="term" value="F:pyrimidine nucleotide-sugar transmembrane transporter activity"/>
    <property type="evidence" value="ECO:0007669"/>
    <property type="project" value="InterPro"/>
</dbReference>
<proteinExistence type="inferred from homology"/>
<name>A0AA88HWQ1_ARTSF</name>
<protein>
    <recommendedName>
        <fullName evidence="10">UDP-N-acetylglucosamine transporter</fullName>
    </recommendedName>
</protein>
<dbReference type="PIRSF" id="PIRSF005799">
    <property type="entry name" value="UDP-gal_transpt"/>
    <property type="match status" value="1"/>
</dbReference>
<evidence type="ECO:0000256" key="5">
    <source>
        <dbReference type="ARBA" id="ARBA00022989"/>
    </source>
</evidence>
<evidence type="ECO:0000256" key="1">
    <source>
        <dbReference type="ARBA" id="ARBA00004141"/>
    </source>
</evidence>
<evidence type="ECO:0000256" key="4">
    <source>
        <dbReference type="ARBA" id="ARBA00022692"/>
    </source>
</evidence>
<dbReference type="AlphaFoldDB" id="A0AA88HWQ1"/>
<feature type="transmembrane region" description="Helical" evidence="7">
    <location>
        <begin position="270"/>
        <end position="290"/>
    </location>
</feature>
<evidence type="ECO:0000313" key="8">
    <source>
        <dbReference type="EMBL" id="KAK2716463.1"/>
    </source>
</evidence>
<feature type="transmembrane region" description="Helical" evidence="7">
    <location>
        <begin position="37"/>
        <end position="60"/>
    </location>
</feature>
<keyword evidence="4 7" id="KW-0812">Transmembrane</keyword>
<sequence length="324" mass="35892">MENSPEFYKYVSLVVLTVQNAAVGLSMRYARIRPGELFLSSTVVVMSELVKLFTCLLIVFKEEDSSLGKVKIAIHEQIIRQPKDTLKVCIPSLIYVVQNNLLYLAASNLDAATYQVIYQLKILSAALFTVTILRRKLISTQWLSFVVLVTGVALVQLADQPTKPGEANTNQSKSIGFSAALAACFISGFAGIYFEKILKGSNVSVWMRNIQLSFLSLPFGLVTCVINDYTQLKENGFYYGYDGFVWYLVVLQATGGLIVAAVVKYADNILKGFATSLAIILSCIASVYIFDFHLTLQFAFGTSLVIGSVFLYSYVPRTHNRVKV</sequence>
<organism evidence="8 9">
    <name type="scientific">Artemia franciscana</name>
    <name type="common">Brine shrimp</name>
    <name type="synonym">Artemia sanfranciscana</name>
    <dbReference type="NCBI Taxonomy" id="6661"/>
    <lineage>
        <taxon>Eukaryota</taxon>
        <taxon>Metazoa</taxon>
        <taxon>Ecdysozoa</taxon>
        <taxon>Arthropoda</taxon>
        <taxon>Crustacea</taxon>
        <taxon>Branchiopoda</taxon>
        <taxon>Anostraca</taxon>
        <taxon>Artemiidae</taxon>
        <taxon>Artemia</taxon>
    </lineage>
</organism>
<keyword evidence="3" id="KW-0762">Sugar transport</keyword>
<dbReference type="GO" id="GO:0000139">
    <property type="term" value="C:Golgi membrane"/>
    <property type="evidence" value="ECO:0007669"/>
    <property type="project" value="InterPro"/>
</dbReference>
<dbReference type="SUPFAM" id="SSF103481">
    <property type="entry name" value="Multidrug resistance efflux transporter EmrE"/>
    <property type="match status" value="1"/>
</dbReference>
<dbReference type="InterPro" id="IPR007271">
    <property type="entry name" value="Nuc_sug_transpt"/>
</dbReference>
<keyword evidence="5 7" id="KW-1133">Transmembrane helix</keyword>
<dbReference type="EMBL" id="JAVRJZ010000011">
    <property type="protein sequence ID" value="KAK2716463.1"/>
    <property type="molecule type" value="Genomic_DNA"/>
</dbReference>
<comment type="similarity">
    <text evidence="2">Belongs to the nucleotide-sugar transporter family. SLC35A subfamily.</text>
</comment>
<evidence type="ECO:0008006" key="10">
    <source>
        <dbReference type="Google" id="ProtNLM"/>
    </source>
</evidence>
<dbReference type="InterPro" id="IPR037185">
    <property type="entry name" value="EmrE-like"/>
</dbReference>
<feature type="transmembrane region" description="Helical" evidence="7">
    <location>
        <begin position="296"/>
        <end position="315"/>
    </location>
</feature>
<feature type="transmembrane region" description="Helical" evidence="7">
    <location>
        <begin position="174"/>
        <end position="194"/>
    </location>
</feature>
<evidence type="ECO:0000256" key="3">
    <source>
        <dbReference type="ARBA" id="ARBA00022597"/>
    </source>
</evidence>
<keyword evidence="3" id="KW-0813">Transport</keyword>
<evidence type="ECO:0000256" key="7">
    <source>
        <dbReference type="SAM" id="Phobius"/>
    </source>
</evidence>
<dbReference type="NCBIfam" id="TIGR00803">
    <property type="entry name" value="nst"/>
    <property type="match status" value="1"/>
</dbReference>
<reference evidence="8" key="1">
    <citation type="submission" date="2023-07" db="EMBL/GenBank/DDBJ databases">
        <title>Chromosome-level genome assembly of Artemia franciscana.</title>
        <authorList>
            <person name="Jo E."/>
        </authorList>
    </citation>
    <scope>NUCLEOTIDE SEQUENCE</scope>
    <source>
        <tissue evidence="8">Whole body</tissue>
    </source>
</reference>
<dbReference type="Proteomes" id="UP001187531">
    <property type="component" value="Unassembled WGS sequence"/>
</dbReference>
<evidence type="ECO:0000313" key="9">
    <source>
        <dbReference type="Proteomes" id="UP001187531"/>
    </source>
</evidence>
<keyword evidence="9" id="KW-1185">Reference proteome</keyword>
<gene>
    <name evidence="8" type="ORF">QYM36_006816</name>
</gene>
<feature type="transmembrane region" description="Helical" evidence="7">
    <location>
        <begin position="214"/>
        <end position="232"/>
    </location>
</feature>
<comment type="subcellular location">
    <subcellularLocation>
        <location evidence="1">Membrane</location>
        <topology evidence="1">Multi-pass membrane protein</topology>
    </subcellularLocation>
</comment>
<accession>A0AA88HWQ1</accession>
<comment type="caution">
    <text evidence="8">The sequence shown here is derived from an EMBL/GenBank/DDBJ whole genome shotgun (WGS) entry which is preliminary data.</text>
</comment>
<dbReference type="PANTHER" id="PTHR10231">
    <property type="entry name" value="NUCLEOTIDE-SUGAR TRANSMEMBRANE TRANSPORTER"/>
    <property type="match status" value="1"/>
</dbReference>
<feature type="transmembrane region" description="Helical" evidence="7">
    <location>
        <begin position="116"/>
        <end position="133"/>
    </location>
</feature>
<evidence type="ECO:0000256" key="6">
    <source>
        <dbReference type="ARBA" id="ARBA00023136"/>
    </source>
</evidence>
<evidence type="ECO:0000256" key="2">
    <source>
        <dbReference type="ARBA" id="ARBA00009976"/>
    </source>
</evidence>
<feature type="transmembrane region" description="Helical" evidence="7">
    <location>
        <begin position="140"/>
        <end position="158"/>
    </location>
</feature>